<keyword evidence="9" id="KW-0472">Membrane</keyword>
<dbReference type="FunFam" id="2.60.40.60:FF:000007">
    <property type="entry name" value="Protocadherin alpha 2"/>
    <property type="match status" value="1"/>
</dbReference>
<keyword evidence="7" id="KW-0130">Cell adhesion</keyword>
<feature type="domain" description="Cadherin" evidence="12">
    <location>
        <begin position="107"/>
        <end position="218"/>
    </location>
</feature>
<evidence type="ECO:0000256" key="2">
    <source>
        <dbReference type="ARBA" id="ARBA00022475"/>
    </source>
</evidence>
<dbReference type="STRING" id="283909.R7VJZ4"/>
<evidence type="ECO:0000313" key="14">
    <source>
        <dbReference type="EnsemblMetazoa" id="CapteP32685"/>
    </source>
</evidence>
<evidence type="ECO:0000256" key="6">
    <source>
        <dbReference type="ARBA" id="ARBA00022837"/>
    </source>
</evidence>
<reference evidence="13 15" key="2">
    <citation type="journal article" date="2013" name="Nature">
        <title>Insights into bilaterian evolution from three spiralian genomes.</title>
        <authorList>
            <person name="Simakov O."/>
            <person name="Marletaz F."/>
            <person name="Cho S.J."/>
            <person name="Edsinger-Gonzales E."/>
            <person name="Havlak P."/>
            <person name="Hellsten U."/>
            <person name="Kuo D.H."/>
            <person name="Larsson T."/>
            <person name="Lv J."/>
            <person name="Arendt D."/>
            <person name="Savage R."/>
            <person name="Osoegawa K."/>
            <person name="de Jong P."/>
            <person name="Grimwood J."/>
            <person name="Chapman J.A."/>
            <person name="Shapiro H."/>
            <person name="Aerts A."/>
            <person name="Otillar R.P."/>
            <person name="Terry A.Y."/>
            <person name="Boore J.L."/>
            <person name="Grigoriev I.V."/>
            <person name="Lindberg D.R."/>
            <person name="Seaver E.C."/>
            <person name="Weisblat D.A."/>
            <person name="Putnam N.H."/>
            <person name="Rokhsar D.S."/>
        </authorList>
    </citation>
    <scope>NUCLEOTIDE SEQUENCE</scope>
    <source>
        <strain evidence="13 15">I ESC-2004</strain>
    </source>
</reference>
<keyword evidence="6 11" id="KW-0106">Calcium</keyword>
<dbReference type="GO" id="GO:0005509">
    <property type="term" value="F:calcium ion binding"/>
    <property type="evidence" value="ECO:0007669"/>
    <property type="project" value="UniProtKB-UniRule"/>
</dbReference>
<keyword evidence="3" id="KW-0812">Transmembrane</keyword>
<gene>
    <name evidence="13" type="ORF">CAPTEDRAFT_32685</name>
</gene>
<reference evidence="14" key="3">
    <citation type="submission" date="2015-06" db="UniProtKB">
        <authorList>
            <consortium name="EnsemblMetazoa"/>
        </authorList>
    </citation>
    <scope>IDENTIFICATION</scope>
</reference>
<dbReference type="HOGENOM" id="CLU_006480_3_2_1"/>
<name>R7VJZ4_CAPTE</name>
<comment type="subcellular location">
    <subcellularLocation>
        <location evidence="1">Cell membrane</location>
        <topology evidence="1">Single-pass type I membrane protein</topology>
    </subcellularLocation>
</comment>
<dbReference type="PANTHER" id="PTHR24028">
    <property type="entry name" value="CADHERIN-87A"/>
    <property type="match status" value="1"/>
</dbReference>
<evidence type="ECO:0000256" key="4">
    <source>
        <dbReference type="ARBA" id="ARBA00022729"/>
    </source>
</evidence>
<dbReference type="EMBL" id="AMQN01004194">
    <property type="status" value="NOT_ANNOTATED_CDS"/>
    <property type="molecule type" value="Genomic_DNA"/>
</dbReference>
<evidence type="ECO:0000256" key="9">
    <source>
        <dbReference type="ARBA" id="ARBA00023136"/>
    </source>
</evidence>
<evidence type="ECO:0000256" key="11">
    <source>
        <dbReference type="PROSITE-ProRule" id="PRU00043"/>
    </source>
</evidence>
<feature type="non-terminal residue" evidence="13">
    <location>
        <position position="709"/>
    </location>
</feature>
<evidence type="ECO:0000256" key="7">
    <source>
        <dbReference type="ARBA" id="ARBA00022889"/>
    </source>
</evidence>
<dbReference type="InterPro" id="IPR020894">
    <property type="entry name" value="Cadherin_CS"/>
</dbReference>
<dbReference type="SMART" id="SM00112">
    <property type="entry name" value="CA"/>
    <property type="match status" value="6"/>
</dbReference>
<keyword evidence="8" id="KW-1133">Transmembrane helix</keyword>
<evidence type="ECO:0000256" key="5">
    <source>
        <dbReference type="ARBA" id="ARBA00022737"/>
    </source>
</evidence>
<evidence type="ECO:0000256" key="8">
    <source>
        <dbReference type="ARBA" id="ARBA00022989"/>
    </source>
</evidence>
<dbReference type="PROSITE" id="PS00232">
    <property type="entry name" value="CADHERIN_1"/>
    <property type="match status" value="3"/>
</dbReference>
<dbReference type="GO" id="GO:0007156">
    <property type="term" value="P:homophilic cell adhesion via plasma membrane adhesion molecules"/>
    <property type="evidence" value="ECO:0007669"/>
    <property type="project" value="InterPro"/>
</dbReference>
<organism evidence="13">
    <name type="scientific">Capitella teleta</name>
    <name type="common">Polychaete worm</name>
    <dbReference type="NCBI Taxonomy" id="283909"/>
    <lineage>
        <taxon>Eukaryota</taxon>
        <taxon>Metazoa</taxon>
        <taxon>Spiralia</taxon>
        <taxon>Lophotrochozoa</taxon>
        <taxon>Annelida</taxon>
        <taxon>Polychaeta</taxon>
        <taxon>Sedentaria</taxon>
        <taxon>Scolecida</taxon>
        <taxon>Capitellidae</taxon>
        <taxon>Capitella</taxon>
    </lineage>
</organism>
<dbReference type="InterPro" id="IPR013164">
    <property type="entry name" value="Cadherin_N"/>
</dbReference>
<protein>
    <recommendedName>
        <fullName evidence="12">Cadherin domain-containing protein</fullName>
    </recommendedName>
</protein>
<feature type="non-terminal residue" evidence="13">
    <location>
        <position position="1"/>
    </location>
</feature>
<keyword evidence="5" id="KW-0677">Repeat</keyword>
<evidence type="ECO:0000259" key="12">
    <source>
        <dbReference type="PROSITE" id="PS50268"/>
    </source>
</evidence>
<dbReference type="PANTHER" id="PTHR24028:SF146">
    <property type="entry name" value="CADHERIN 96CB, ISOFORM D-RELATED"/>
    <property type="match status" value="1"/>
</dbReference>
<dbReference type="InterPro" id="IPR015919">
    <property type="entry name" value="Cadherin-like_sf"/>
</dbReference>
<feature type="domain" description="Cadherin" evidence="12">
    <location>
        <begin position="542"/>
        <end position="647"/>
    </location>
</feature>
<dbReference type="Pfam" id="PF08266">
    <property type="entry name" value="Cadherin_2"/>
    <property type="match status" value="1"/>
</dbReference>
<dbReference type="GO" id="GO:0005886">
    <property type="term" value="C:plasma membrane"/>
    <property type="evidence" value="ECO:0007669"/>
    <property type="project" value="UniProtKB-SubCell"/>
</dbReference>
<dbReference type="AlphaFoldDB" id="R7VJZ4"/>
<evidence type="ECO:0000313" key="13">
    <source>
        <dbReference type="EMBL" id="ELU16906.1"/>
    </source>
</evidence>
<dbReference type="Pfam" id="PF00028">
    <property type="entry name" value="Cadherin"/>
    <property type="match status" value="6"/>
</dbReference>
<keyword evidence="15" id="KW-1185">Reference proteome</keyword>
<dbReference type="PRINTS" id="PR00205">
    <property type="entry name" value="CADHERIN"/>
</dbReference>
<feature type="domain" description="Cadherin" evidence="12">
    <location>
        <begin position="437"/>
        <end position="541"/>
    </location>
</feature>
<evidence type="ECO:0000256" key="10">
    <source>
        <dbReference type="ARBA" id="ARBA00023180"/>
    </source>
</evidence>
<evidence type="ECO:0000313" key="15">
    <source>
        <dbReference type="Proteomes" id="UP000014760"/>
    </source>
</evidence>
<dbReference type="InterPro" id="IPR050174">
    <property type="entry name" value="Protocadherin/Cadherin-CA"/>
</dbReference>
<keyword evidence="2" id="KW-1003">Cell membrane</keyword>
<dbReference type="CDD" id="cd11304">
    <property type="entry name" value="Cadherin_repeat"/>
    <property type="match status" value="7"/>
</dbReference>
<keyword evidence="10" id="KW-0325">Glycoprotein</keyword>
<reference evidence="15" key="1">
    <citation type="submission" date="2012-12" db="EMBL/GenBank/DDBJ databases">
        <authorList>
            <person name="Hellsten U."/>
            <person name="Grimwood J."/>
            <person name="Chapman J.A."/>
            <person name="Shapiro H."/>
            <person name="Aerts A."/>
            <person name="Otillar R.P."/>
            <person name="Terry A.Y."/>
            <person name="Boore J.L."/>
            <person name="Simakov O."/>
            <person name="Marletaz F."/>
            <person name="Cho S.-J."/>
            <person name="Edsinger-Gonzales E."/>
            <person name="Havlak P."/>
            <person name="Kuo D.-H."/>
            <person name="Larsson T."/>
            <person name="Lv J."/>
            <person name="Arendt D."/>
            <person name="Savage R."/>
            <person name="Osoegawa K."/>
            <person name="de Jong P."/>
            <person name="Lindberg D.R."/>
            <person name="Seaver E.C."/>
            <person name="Weisblat D.A."/>
            <person name="Putnam N.H."/>
            <person name="Grigoriev I.V."/>
            <person name="Rokhsar D.S."/>
        </authorList>
    </citation>
    <scope>NUCLEOTIDE SEQUENCE</scope>
    <source>
        <strain evidence="15">I ESC-2004</strain>
    </source>
</reference>
<feature type="domain" description="Cadherin" evidence="12">
    <location>
        <begin position="333"/>
        <end position="436"/>
    </location>
</feature>
<dbReference type="FunFam" id="2.60.40.60:FF:000002">
    <property type="entry name" value="Protocadherin alpha 2"/>
    <property type="match status" value="1"/>
</dbReference>
<dbReference type="Gene3D" id="2.60.40.60">
    <property type="entry name" value="Cadherins"/>
    <property type="match status" value="7"/>
</dbReference>
<evidence type="ECO:0000256" key="1">
    <source>
        <dbReference type="ARBA" id="ARBA00004251"/>
    </source>
</evidence>
<feature type="domain" description="Cadherin" evidence="12">
    <location>
        <begin position="219"/>
        <end position="326"/>
    </location>
</feature>
<dbReference type="FunFam" id="2.60.40.60:FF:000485">
    <property type="entry name" value="Uncharacterized protein"/>
    <property type="match status" value="1"/>
</dbReference>
<dbReference type="FunFam" id="2.60.40.60:FF:000020">
    <property type="entry name" value="Dachsous cadherin-related 1b"/>
    <property type="match status" value="2"/>
</dbReference>
<dbReference type="OMA" id="IRELVIC"/>
<dbReference type="Proteomes" id="UP000014760">
    <property type="component" value="Unassembled WGS sequence"/>
</dbReference>
<evidence type="ECO:0000256" key="3">
    <source>
        <dbReference type="ARBA" id="ARBA00022692"/>
    </source>
</evidence>
<dbReference type="PROSITE" id="PS50268">
    <property type="entry name" value="CADHERIN_2"/>
    <property type="match status" value="7"/>
</dbReference>
<keyword evidence="4" id="KW-0732">Signal</keyword>
<sequence length="709" mass="77913">YEINEEIGPGSIIGDIVKDARLADKYEHNTIPLLRFQFLTQPAANLSVDPRSGLISTSGRLDRDVICAGFFTCIVPLDIAIHANKIFQVVKASVEILDLNDNSPKFPDPRISFQVLESAHPGATSFLIPEARDPDSPSNAVQSYELVAEGSDAWRLNVEEEVDGAREVMLALTDHLDRETNGHYHLQVVAYDGGSSPRSGSIDIFIEVEDANDNSPVFDSASYEVTIDENTPRLTNIIQLRAQDADWGVNGKVQYSLSARSASTYGHLFGIHNSTGQVFVKGAVDFESSPSYHLTIVARDSGSGSVPSSASLLISVRDLNDHAPHITMNTLLARDTNRSFVPEDAPIGHFVGHVIVKDPDSGTNGAFNCSLENRAFRLEQTFPEEYHVLTTKELDREQRNEYRLTMRCVDRGSPPMTSTKHISVVVTDVNDNAPVFREASYVAELFENNYHGAYVTRVNATDEDEGRNAEIVYGLGPNDLAFFDIDAVTGVISARDSLDRERRSEYNLRVVARDNGEPTPKTSTVSLLVKVLDVNDEKPLFTSAVYSFGVDENLPAGHEVGFLSAHDADSPPYNQHSMFLLPAGSLSDAFEMDDDTGMVRTTRPLDREQQSVYELIAVARDINSPTISSTATVSIHVMDLNDNPPFFIFPAPANRTVQLSHKVPLGHVVTQIKARDRDRDSNGKIMYQLTQGNTEGVFTVDPNSGALSV</sequence>
<feature type="domain" description="Cadherin" evidence="12">
    <location>
        <begin position="651"/>
        <end position="709"/>
    </location>
</feature>
<dbReference type="OrthoDB" id="6252479at2759"/>
<proteinExistence type="predicted"/>
<feature type="domain" description="Cadherin" evidence="12">
    <location>
        <begin position="2"/>
        <end position="106"/>
    </location>
</feature>
<dbReference type="InterPro" id="IPR002126">
    <property type="entry name" value="Cadherin-like_dom"/>
</dbReference>
<dbReference type="SUPFAM" id="SSF49313">
    <property type="entry name" value="Cadherin-like"/>
    <property type="match status" value="6"/>
</dbReference>
<accession>R7VJZ4</accession>
<dbReference type="EnsemblMetazoa" id="CapteT32685">
    <property type="protein sequence ID" value="CapteP32685"/>
    <property type="gene ID" value="CapteG32685"/>
</dbReference>
<dbReference type="EMBL" id="KB292835">
    <property type="protein sequence ID" value="ELU16906.1"/>
    <property type="molecule type" value="Genomic_DNA"/>
</dbReference>